<evidence type="ECO:0000313" key="2">
    <source>
        <dbReference type="Proteomes" id="UP000823736"/>
    </source>
</evidence>
<organism evidence="1 2">
    <name type="scientific">Halolamina salifodinae</name>
    <dbReference type="NCBI Taxonomy" id="1202767"/>
    <lineage>
        <taxon>Archaea</taxon>
        <taxon>Methanobacteriati</taxon>
        <taxon>Methanobacteriota</taxon>
        <taxon>Stenosarchaea group</taxon>
        <taxon>Halobacteria</taxon>
        <taxon>Halobacteriales</taxon>
        <taxon>Haloferacaceae</taxon>
    </lineage>
</organism>
<accession>A0A8T4GSX1</accession>
<comment type="caution">
    <text evidence="1">The sequence shown here is derived from an EMBL/GenBank/DDBJ whole genome shotgun (WGS) entry which is preliminary data.</text>
</comment>
<protein>
    <submittedName>
        <fullName evidence="1">Uncharacterized protein</fullName>
    </submittedName>
</protein>
<proteinExistence type="predicted"/>
<gene>
    <name evidence="1" type="ORF">J2753_000429</name>
</gene>
<sequence>MASKNWDVQRLGSGTERVTVEIADGESCDSLMRLTNPDGETVMIRVDDGLGEPVGDTVPDWADNVAARLGVAVTR</sequence>
<dbReference type="AlphaFoldDB" id="A0A8T4GSX1"/>
<dbReference type="RefSeq" id="WP_209490012.1">
    <property type="nucleotide sequence ID" value="NZ_JAGGLC010000001.1"/>
</dbReference>
<reference evidence="1" key="1">
    <citation type="submission" date="2021-03" db="EMBL/GenBank/DDBJ databases">
        <title>Genomic Encyclopedia of Type Strains, Phase IV (KMG-IV): sequencing the most valuable type-strain genomes for metagenomic binning, comparative biology and taxonomic classification.</title>
        <authorList>
            <person name="Goeker M."/>
        </authorList>
    </citation>
    <scope>NUCLEOTIDE SEQUENCE</scope>
    <source>
        <strain evidence="1">DSM 26232</strain>
    </source>
</reference>
<dbReference type="Proteomes" id="UP000823736">
    <property type="component" value="Unassembled WGS sequence"/>
</dbReference>
<keyword evidence="2" id="KW-1185">Reference proteome</keyword>
<evidence type="ECO:0000313" key="1">
    <source>
        <dbReference type="EMBL" id="MBP1985956.1"/>
    </source>
</evidence>
<dbReference type="EMBL" id="JAGGLC010000001">
    <property type="protein sequence ID" value="MBP1985956.1"/>
    <property type="molecule type" value="Genomic_DNA"/>
</dbReference>
<name>A0A8T4GSX1_9EURY</name>